<feature type="region of interest" description="Disordered" evidence="1">
    <location>
        <begin position="128"/>
        <end position="157"/>
    </location>
</feature>
<dbReference type="RefSeq" id="WP_072821603.1">
    <property type="nucleotide sequence ID" value="NZ_LT670849.1"/>
</dbReference>
<feature type="transmembrane region" description="Helical" evidence="2">
    <location>
        <begin position="45"/>
        <end position="64"/>
    </location>
</feature>
<feature type="transmembrane region" description="Helical" evidence="2">
    <location>
        <begin position="71"/>
        <end position="90"/>
    </location>
</feature>
<organism evidence="3 4">
    <name type="scientific">Bradyrhizobium erythrophlei</name>
    <dbReference type="NCBI Taxonomy" id="1437360"/>
    <lineage>
        <taxon>Bacteria</taxon>
        <taxon>Pseudomonadati</taxon>
        <taxon>Pseudomonadota</taxon>
        <taxon>Alphaproteobacteria</taxon>
        <taxon>Hyphomicrobiales</taxon>
        <taxon>Nitrobacteraceae</taxon>
        <taxon>Bradyrhizobium</taxon>
    </lineage>
</organism>
<dbReference type="AlphaFoldDB" id="A0A1M7UF43"/>
<evidence type="ECO:0000256" key="1">
    <source>
        <dbReference type="SAM" id="MobiDB-lite"/>
    </source>
</evidence>
<keyword evidence="2" id="KW-1133">Transmembrane helix</keyword>
<evidence type="ECO:0000313" key="3">
    <source>
        <dbReference type="EMBL" id="SHN81639.1"/>
    </source>
</evidence>
<reference evidence="4" key="1">
    <citation type="submission" date="2016-11" db="EMBL/GenBank/DDBJ databases">
        <authorList>
            <person name="Varghese N."/>
            <person name="Submissions S."/>
        </authorList>
    </citation>
    <scope>NUCLEOTIDE SEQUENCE [LARGE SCALE GENOMIC DNA]</scope>
    <source>
        <strain evidence="4">GAS401</strain>
    </source>
</reference>
<protein>
    <submittedName>
        <fullName evidence="3">Uncharacterized protein</fullName>
    </submittedName>
</protein>
<proteinExistence type="predicted"/>
<dbReference type="EMBL" id="LT670849">
    <property type="protein sequence ID" value="SHN81639.1"/>
    <property type="molecule type" value="Genomic_DNA"/>
</dbReference>
<keyword evidence="2" id="KW-0472">Membrane</keyword>
<feature type="transmembrane region" description="Helical" evidence="2">
    <location>
        <begin position="96"/>
        <end position="113"/>
    </location>
</feature>
<keyword evidence="4" id="KW-1185">Reference proteome</keyword>
<name>A0A1M7UF43_9BRAD</name>
<sequence length="157" mass="17718">MKQVFEQFLKFLHDGIAAIFRFVELIWTWSVDQISRLASAPWQQWPLWKEILLVLVLAAVVWALYRVGRELFFAAAAILAAFAELLGVLVRTLPHVMLAGVIALGGIWLINHLDNSLVHMPTWLQASDQTAPLERREASPAAAQPTPSPQEQKQEQK</sequence>
<gene>
    <name evidence="3" type="ORF">SAMN05444170_4818</name>
</gene>
<keyword evidence="2" id="KW-0812">Transmembrane</keyword>
<accession>A0A1M7UF43</accession>
<evidence type="ECO:0000313" key="4">
    <source>
        <dbReference type="Proteomes" id="UP000184096"/>
    </source>
</evidence>
<dbReference type="OrthoDB" id="7933038at2"/>
<dbReference type="Proteomes" id="UP000184096">
    <property type="component" value="Chromosome I"/>
</dbReference>
<evidence type="ECO:0000256" key="2">
    <source>
        <dbReference type="SAM" id="Phobius"/>
    </source>
</evidence>